<dbReference type="OrthoDB" id="7527071at2"/>
<dbReference type="PATRIC" id="fig|158899.10.peg.556"/>
<evidence type="ECO:0000313" key="9">
    <source>
        <dbReference type="Proteomes" id="UP000072421"/>
    </source>
</evidence>
<keyword evidence="5" id="KW-0274">FAD</keyword>
<dbReference type="PANTHER" id="PTHR42802">
    <property type="entry name" value="MONOOXYGENASE"/>
    <property type="match status" value="1"/>
</dbReference>
<keyword evidence="6" id="KW-0521">NADP</keyword>
<dbReference type="EMBL" id="CP013232">
    <property type="protein sequence ID" value="AMO93268.1"/>
    <property type="molecule type" value="Genomic_DNA"/>
</dbReference>
<comment type="similarity">
    <text evidence="3">Belongs to the lysine N(6)-hydroxylase/L-ornithine N(5)-oxygenase family.</text>
</comment>
<evidence type="ECO:0000313" key="8">
    <source>
        <dbReference type="EMBL" id="AMO93268.1"/>
    </source>
</evidence>
<sequence>MKTESPTVYDVLGIGFGPSNLALAIAIEEQSQASVCVPLHALFFEKQERFGWHRGMLIEGTTMQVCFLKDLAMLRNPTSPFTFLSYLHDKNRLVDFVNHKILFSSRVEFHDYLEWAAAKLKRLVQYDAEVVEVSPVICDGVVKWLDVVVQRDGNPSHHEIYRTHNLVIAPGLEPTMPPGISRSERVWHSSEVLDRIAHLTEEPQQFTVVGAGQSAAEITAYLHDHFKYAKVRSIFSRYGYSAADDSPFTNRIFDPLAVDEYYQARDDVKKMLLNFHRNTNYSVVDADLLEDLYRRHYQEMVRGESRLEFMNVSKVFGAVADRDSVDLSVEFLPTGDMRKLRSDIVVFGSGYKIADPIRYFSDFAGKCIRDSFGQLRVARNYRICTSEDVECGIYLQGTTEHTHGLSSTLLSNTAVRAGEILEAMTWERDNKKISSHA</sequence>
<keyword evidence="7" id="KW-0560">Oxidoreductase</keyword>
<name>A0A127P6D7_9BURK</name>
<dbReference type="RefSeq" id="WP_061538619.1">
    <property type="nucleotide sequence ID" value="NZ_CP013232.1"/>
</dbReference>
<evidence type="ECO:0000256" key="1">
    <source>
        <dbReference type="ARBA" id="ARBA00001974"/>
    </source>
</evidence>
<evidence type="ECO:0000256" key="5">
    <source>
        <dbReference type="ARBA" id="ARBA00022827"/>
    </source>
</evidence>
<evidence type="ECO:0000256" key="6">
    <source>
        <dbReference type="ARBA" id="ARBA00022857"/>
    </source>
</evidence>
<evidence type="ECO:0000256" key="4">
    <source>
        <dbReference type="ARBA" id="ARBA00022630"/>
    </source>
</evidence>
<reference evidence="8 9" key="1">
    <citation type="submission" date="2015-11" db="EMBL/GenBank/DDBJ databases">
        <title>Exploring the genomic traits of fungus-feeding bacterial genus Collimonas.</title>
        <authorList>
            <person name="Song C."/>
            <person name="Schmidt R."/>
            <person name="de Jager V."/>
            <person name="Krzyzanowska D."/>
            <person name="Jongedijk E."/>
            <person name="Cankar K."/>
            <person name="Beekwilder J."/>
            <person name="van Veen A."/>
            <person name="de Boer W."/>
            <person name="van Veen J.A."/>
            <person name="Garbeva P."/>
        </authorList>
    </citation>
    <scope>NUCLEOTIDE SEQUENCE [LARGE SCALE GENOMIC DNA]</scope>
    <source>
        <strain evidence="8 9">Ter6</strain>
    </source>
</reference>
<accession>A0A127P6D7</accession>
<dbReference type="InterPro" id="IPR025700">
    <property type="entry name" value="Lys/Orn_oxygenase"/>
</dbReference>
<gene>
    <name evidence="8" type="ORF">CFter6_0539</name>
</gene>
<proteinExistence type="inferred from homology"/>
<comment type="pathway">
    <text evidence="2">Siderophore biosynthesis.</text>
</comment>
<protein>
    <submittedName>
        <fullName evidence="8">FAD-NAD(P)-binding family protein</fullName>
    </submittedName>
</protein>
<dbReference type="PRINTS" id="PR00368">
    <property type="entry name" value="FADPNR"/>
</dbReference>
<evidence type="ECO:0000256" key="7">
    <source>
        <dbReference type="ARBA" id="ARBA00023002"/>
    </source>
</evidence>
<dbReference type="SUPFAM" id="SSF51905">
    <property type="entry name" value="FAD/NAD(P)-binding domain"/>
    <property type="match status" value="1"/>
</dbReference>
<dbReference type="Pfam" id="PF13434">
    <property type="entry name" value="Lys_Orn_oxgnase"/>
    <property type="match status" value="1"/>
</dbReference>
<dbReference type="GO" id="GO:0016491">
    <property type="term" value="F:oxidoreductase activity"/>
    <property type="evidence" value="ECO:0007669"/>
    <property type="project" value="UniProtKB-KW"/>
</dbReference>
<keyword evidence="4" id="KW-0285">Flavoprotein</keyword>
<comment type="cofactor">
    <cofactor evidence="1">
        <name>FAD</name>
        <dbReference type="ChEBI" id="CHEBI:57692"/>
    </cofactor>
</comment>
<evidence type="ECO:0000256" key="2">
    <source>
        <dbReference type="ARBA" id="ARBA00004924"/>
    </source>
</evidence>
<dbReference type="PANTHER" id="PTHR42802:SF1">
    <property type="entry name" value="L-ORNITHINE N(5)-MONOOXYGENASE"/>
    <property type="match status" value="1"/>
</dbReference>
<evidence type="ECO:0000256" key="3">
    <source>
        <dbReference type="ARBA" id="ARBA00007588"/>
    </source>
</evidence>
<dbReference type="AlphaFoldDB" id="A0A127P6D7"/>
<dbReference type="Proteomes" id="UP000072421">
    <property type="component" value="Chromosome"/>
</dbReference>
<dbReference type="Gene3D" id="3.50.50.60">
    <property type="entry name" value="FAD/NAD(P)-binding domain"/>
    <property type="match status" value="1"/>
</dbReference>
<dbReference type="InterPro" id="IPR036188">
    <property type="entry name" value="FAD/NAD-bd_sf"/>
</dbReference>
<organism evidence="8">
    <name type="scientific">Collimonas fungivorans</name>
    <dbReference type="NCBI Taxonomy" id="158899"/>
    <lineage>
        <taxon>Bacteria</taxon>
        <taxon>Pseudomonadati</taxon>
        <taxon>Pseudomonadota</taxon>
        <taxon>Betaproteobacteria</taxon>
        <taxon>Burkholderiales</taxon>
        <taxon>Oxalobacteraceae</taxon>
        <taxon>Collimonas</taxon>
    </lineage>
</organism>